<proteinExistence type="predicted"/>
<dbReference type="AlphaFoldDB" id="A0A9W8A0L1"/>
<dbReference type="Proteomes" id="UP001150538">
    <property type="component" value="Unassembled WGS sequence"/>
</dbReference>
<evidence type="ECO:0000313" key="2">
    <source>
        <dbReference type="Proteomes" id="UP001150538"/>
    </source>
</evidence>
<dbReference type="EMBL" id="JANBPU010000074">
    <property type="protein sequence ID" value="KAJ1917348.1"/>
    <property type="molecule type" value="Genomic_DNA"/>
</dbReference>
<evidence type="ECO:0000313" key="1">
    <source>
        <dbReference type="EMBL" id="KAJ1917348.1"/>
    </source>
</evidence>
<comment type="caution">
    <text evidence="1">The sequence shown here is derived from an EMBL/GenBank/DDBJ whole genome shotgun (WGS) entry which is preliminary data.</text>
</comment>
<reference evidence="1" key="1">
    <citation type="submission" date="2022-07" db="EMBL/GenBank/DDBJ databases">
        <title>Phylogenomic reconstructions and comparative analyses of Kickxellomycotina fungi.</title>
        <authorList>
            <person name="Reynolds N.K."/>
            <person name="Stajich J.E."/>
            <person name="Barry K."/>
            <person name="Grigoriev I.V."/>
            <person name="Crous P."/>
            <person name="Smith M.E."/>
        </authorList>
    </citation>
    <scope>NUCLEOTIDE SEQUENCE</scope>
    <source>
        <strain evidence="1">NBRC 100468</strain>
    </source>
</reference>
<protein>
    <submittedName>
        <fullName evidence="1">Uncharacterized protein</fullName>
    </submittedName>
</protein>
<name>A0A9W8A0L1_9FUNG</name>
<dbReference type="OrthoDB" id="39591at2759"/>
<gene>
    <name evidence="1" type="ORF">H4219_003259</name>
</gene>
<accession>A0A9W8A0L1</accession>
<organism evidence="1 2">
    <name type="scientific">Mycoemilia scoparia</name>
    <dbReference type="NCBI Taxonomy" id="417184"/>
    <lineage>
        <taxon>Eukaryota</taxon>
        <taxon>Fungi</taxon>
        <taxon>Fungi incertae sedis</taxon>
        <taxon>Zoopagomycota</taxon>
        <taxon>Kickxellomycotina</taxon>
        <taxon>Kickxellomycetes</taxon>
        <taxon>Kickxellales</taxon>
        <taxon>Kickxellaceae</taxon>
        <taxon>Mycoemilia</taxon>
    </lineage>
</organism>
<sequence length="423" mass="47393">MPEWTIDEGEEVDLGKSIIEWVSPGLEEKFGGSFQTGEEFGQSIRSAYHNTNSTGKRQQSWFSWVVNIIVPTSCKSDAAHSRRGQRTMMRRRRNNVAMKPNEINFGVVGQHQRPDSLLGGRGNDREGPQDKRLVKICGHLIETTTTATTEDSGEETIEGLFIIYVQDVTLLHGVSKMGINLVSTIGHDKTIFSKNEGSWLVTWKEKPKYLVLAISQYGVIDLVYPMVGDYSDNVCNEKPQSSQMPPLVENKEVAARILGKSLFEITHPDDLKRIIAALKVTLLLGRSYGSSGGGGDLSEMPTKKELDSMSIMVRKRHGRQRRSSSSKPVIKLAIQIALDRLIDWNDPEDVFARSRFVELRMCYYIPSSTSRVSNGLKKSAEEYYEEDSFEESEAIADPSPPSGVILATMRKIEGSRPWHFSSN</sequence>
<keyword evidence="2" id="KW-1185">Reference proteome</keyword>